<keyword evidence="2" id="KW-1185">Reference proteome</keyword>
<dbReference type="Pfam" id="PF11751">
    <property type="entry name" value="PorP_SprF"/>
    <property type="match status" value="1"/>
</dbReference>
<dbReference type="InterPro" id="IPR019861">
    <property type="entry name" value="PorP/SprF_Bacteroidetes"/>
</dbReference>
<gene>
    <name evidence="1" type="ORF">KM029_05125</name>
</gene>
<proteinExistence type="predicted"/>
<evidence type="ECO:0000313" key="1">
    <source>
        <dbReference type="EMBL" id="QWG08320.1"/>
    </source>
</evidence>
<dbReference type="SUPFAM" id="SSF56935">
    <property type="entry name" value="Porins"/>
    <property type="match status" value="1"/>
</dbReference>
<dbReference type="RefSeq" id="WP_144072241.1">
    <property type="nucleotide sequence ID" value="NZ_CP076128.1"/>
</dbReference>
<organism evidence="1 2">
    <name type="scientific">Flammeovirga kamogawensis</name>
    <dbReference type="NCBI Taxonomy" id="373891"/>
    <lineage>
        <taxon>Bacteria</taxon>
        <taxon>Pseudomonadati</taxon>
        <taxon>Bacteroidota</taxon>
        <taxon>Cytophagia</taxon>
        <taxon>Cytophagales</taxon>
        <taxon>Flammeovirgaceae</taxon>
        <taxon>Flammeovirga</taxon>
    </lineage>
</organism>
<evidence type="ECO:0000313" key="2">
    <source>
        <dbReference type="Proteomes" id="UP000682802"/>
    </source>
</evidence>
<name>A0ABX8GXI3_9BACT</name>
<dbReference type="Proteomes" id="UP000682802">
    <property type="component" value="Chromosome 1"/>
</dbReference>
<dbReference type="EMBL" id="CP076128">
    <property type="protein sequence ID" value="QWG08320.1"/>
    <property type="molecule type" value="Genomic_DNA"/>
</dbReference>
<reference evidence="1 2" key="1">
    <citation type="submission" date="2021-05" db="EMBL/GenBank/DDBJ databases">
        <title>Comparative genomic studies on the polysaccharide-degrading batcterial strains of the Flammeovirga genus.</title>
        <authorList>
            <person name="Zewei F."/>
            <person name="Zheng Z."/>
            <person name="Yu L."/>
            <person name="Ruyue G."/>
            <person name="Yanhong M."/>
            <person name="Yuanyuan C."/>
            <person name="Jingyan G."/>
            <person name="Wenjun H."/>
        </authorList>
    </citation>
    <scope>NUCLEOTIDE SEQUENCE [LARGE SCALE GENOMIC DNA]</scope>
    <source>
        <strain evidence="1 2">YS10</strain>
    </source>
</reference>
<protein>
    <submittedName>
        <fullName evidence="1">Type IX secretion system membrane protein PorP/SprF</fullName>
    </submittedName>
</protein>
<sequence>MKLYIYILFTVLLLYKSNRTYAQQTTLYSQYMFNGMTINPAYAGAQGGLNASFIYRQHWTGVGGSPNTSTLAIDAPIGSKRMSVGGIFSQDKIGATTTQNMNIMAAYRLPLGNGTLSFGLEGGFNNVSVNFADLTSHLPDPSLPNERVARMSPNFGAGLFYNTDKYYIGFSVPRLIQSDLGDPNSTLVVEEQRNYFLTGGYAFEVNHILVLKPNVLIRYTDGAPLQADINLNALLQEWLWLGVSYRTQESVAFITEIQLNKTFRLGYSYDLVTNSASNITQGSHEFMLNIFFSGKKDKILTPRYF</sequence>
<dbReference type="NCBIfam" id="TIGR03519">
    <property type="entry name" value="T9SS_PorP_fam"/>
    <property type="match status" value="1"/>
</dbReference>
<accession>A0ABX8GXI3</accession>